<sequence>MDKYNLENKDRLSFQIDIIEDEIPFVRLKNPVQEDYFCPVSLLDWEVEAYDDYGLMEAYLDYSVTKKDSKGEDKVLKKGRINLGKIDRKTEYLRSGTIDLNTLKLKANTDLIFQAKFYDYTTKKGEDDNFTDRFGASEKMLVHIVTPKKLRQIIQKRQDLINTQLEDLTDFMEKDKEIIDRKIK</sequence>
<organism evidence="1">
    <name type="scientific">marine sediment metagenome</name>
    <dbReference type="NCBI Taxonomy" id="412755"/>
    <lineage>
        <taxon>unclassified sequences</taxon>
        <taxon>metagenomes</taxon>
        <taxon>ecological metagenomes</taxon>
    </lineage>
</organism>
<reference evidence="1" key="1">
    <citation type="journal article" date="2014" name="Front. Microbiol.">
        <title>High frequency of phylogenetically diverse reductive dehalogenase-homologous genes in deep subseafloor sedimentary metagenomes.</title>
        <authorList>
            <person name="Kawai M."/>
            <person name="Futagami T."/>
            <person name="Toyoda A."/>
            <person name="Takaki Y."/>
            <person name="Nishi S."/>
            <person name="Hori S."/>
            <person name="Arai W."/>
            <person name="Tsubouchi T."/>
            <person name="Morono Y."/>
            <person name="Uchiyama I."/>
            <person name="Ito T."/>
            <person name="Fujiyama A."/>
            <person name="Inagaki F."/>
            <person name="Takami H."/>
        </authorList>
    </citation>
    <scope>NUCLEOTIDE SEQUENCE</scope>
    <source>
        <strain evidence="1">Expedition CK06-06</strain>
    </source>
</reference>
<name>X0TKR4_9ZZZZ</name>
<dbReference type="AlphaFoldDB" id="X0TKR4"/>
<proteinExistence type="predicted"/>
<comment type="caution">
    <text evidence="1">The sequence shown here is derived from an EMBL/GenBank/DDBJ whole genome shotgun (WGS) entry which is preliminary data.</text>
</comment>
<protein>
    <submittedName>
        <fullName evidence="1">Uncharacterized protein</fullName>
    </submittedName>
</protein>
<dbReference type="EMBL" id="BARS01011823">
    <property type="protein sequence ID" value="GAF94143.1"/>
    <property type="molecule type" value="Genomic_DNA"/>
</dbReference>
<gene>
    <name evidence="1" type="ORF">S01H1_21351</name>
</gene>
<accession>X0TKR4</accession>
<evidence type="ECO:0000313" key="1">
    <source>
        <dbReference type="EMBL" id="GAF94143.1"/>
    </source>
</evidence>